<name>A0A5C4LN13_9HYPH</name>
<dbReference type="EMBL" id="VDDA01000002">
    <property type="protein sequence ID" value="TNC14829.1"/>
    <property type="molecule type" value="Genomic_DNA"/>
</dbReference>
<dbReference type="Proteomes" id="UP000305267">
    <property type="component" value="Unassembled WGS sequence"/>
</dbReference>
<dbReference type="GO" id="GO:0016787">
    <property type="term" value="F:hydrolase activity"/>
    <property type="evidence" value="ECO:0007669"/>
    <property type="project" value="UniProtKB-KW"/>
</dbReference>
<dbReference type="Gene3D" id="3.20.20.140">
    <property type="entry name" value="Metal-dependent hydrolases"/>
    <property type="match status" value="1"/>
</dbReference>
<dbReference type="InterPro" id="IPR032465">
    <property type="entry name" value="ACMSD"/>
</dbReference>
<feature type="domain" description="Amidohydrolase-related" evidence="2">
    <location>
        <begin position="39"/>
        <end position="320"/>
    </location>
</feature>
<dbReference type="Pfam" id="PF04909">
    <property type="entry name" value="Amidohydro_2"/>
    <property type="match status" value="1"/>
</dbReference>
<comment type="caution">
    <text evidence="3">The sequence shown here is derived from an EMBL/GenBank/DDBJ whole genome shotgun (WGS) entry which is preliminary data.</text>
</comment>
<dbReference type="InterPro" id="IPR032466">
    <property type="entry name" value="Metal_Hydrolase"/>
</dbReference>
<organism evidence="3 4">
    <name type="scientific">Methylobacterium terricola</name>
    <dbReference type="NCBI Taxonomy" id="2583531"/>
    <lineage>
        <taxon>Bacteria</taxon>
        <taxon>Pseudomonadati</taxon>
        <taxon>Pseudomonadota</taxon>
        <taxon>Alphaproteobacteria</taxon>
        <taxon>Hyphomicrobiales</taxon>
        <taxon>Methylobacteriaceae</taxon>
        <taxon>Methylobacterium</taxon>
    </lineage>
</organism>
<dbReference type="OrthoDB" id="8002233at2"/>
<dbReference type="GO" id="GO:0005829">
    <property type="term" value="C:cytosol"/>
    <property type="evidence" value="ECO:0007669"/>
    <property type="project" value="TreeGrafter"/>
</dbReference>
<keyword evidence="1" id="KW-0456">Lyase</keyword>
<dbReference type="GO" id="GO:0016831">
    <property type="term" value="F:carboxy-lyase activity"/>
    <property type="evidence" value="ECO:0007669"/>
    <property type="project" value="InterPro"/>
</dbReference>
<sequence>MKLIAVEEHLLTPEVREAWADPASVPDPACAFDVGEIGRRLEDLGEERLRLMDEAGVDVQVLSLTTPGLHTLAPDRAVDLARRVNDRIAEATGRHPGRFQGLAALPTPAPDAAPRELERAVRDLGLKGAMLCGRTRERNLDHPEFRPLLDCAAVLGVPLFIHPQVPQRAVCEALYTGISPQVDLALSAYGLGWHYEAGVQFVRLVAAGVFDRLPSLQVILGHWGEVVLFYLERLAALDRAAGLERRIAEVARNNLHVTASGMFSDAYLARCVEIVGPDRLLFSTDYPYQYRPGRDARGFLERGPLGEAERAMFAHGNWERLTKAS</sequence>
<dbReference type="AlphaFoldDB" id="A0A5C4LN13"/>
<proteinExistence type="predicted"/>
<dbReference type="PANTHER" id="PTHR21240">
    <property type="entry name" value="2-AMINO-3-CARBOXYLMUCONATE-6-SEMIALDEHYDE DECARBOXYLASE"/>
    <property type="match status" value="1"/>
</dbReference>
<reference evidence="3 4" key="1">
    <citation type="submission" date="2019-06" db="EMBL/GenBank/DDBJ databases">
        <title>Genome of Methylobacterium sp. 17Sr1-39.</title>
        <authorList>
            <person name="Seo T."/>
        </authorList>
    </citation>
    <scope>NUCLEOTIDE SEQUENCE [LARGE SCALE GENOMIC DNA]</scope>
    <source>
        <strain evidence="3 4">17Sr1-39</strain>
    </source>
</reference>
<accession>A0A5C4LN13</accession>
<gene>
    <name evidence="3" type="ORF">FF100_04380</name>
</gene>
<dbReference type="GO" id="GO:0019748">
    <property type="term" value="P:secondary metabolic process"/>
    <property type="evidence" value="ECO:0007669"/>
    <property type="project" value="TreeGrafter"/>
</dbReference>
<evidence type="ECO:0000313" key="3">
    <source>
        <dbReference type="EMBL" id="TNC14829.1"/>
    </source>
</evidence>
<protein>
    <submittedName>
        <fullName evidence="3">Amidohydrolase</fullName>
    </submittedName>
</protein>
<dbReference type="SUPFAM" id="SSF51556">
    <property type="entry name" value="Metallo-dependent hydrolases"/>
    <property type="match status" value="1"/>
</dbReference>
<dbReference type="RefSeq" id="WP_139034371.1">
    <property type="nucleotide sequence ID" value="NZ_VDDA01000002.1"/>
</dbReference>
<evidence type="ECO:0000256" key="1">
    <source>
        <dbReference type="ARBA" id="ARBA00023239"/>
    </source>
</evidence>
<dbReference type="InterPro" id="IPR006680">
    <property type="entry name" value="Amidohydro-rel"/>
</dbReference>
<keyword evidence="3" id="KW-0378">Hydrolase</keyword>
<evidence type="ECO:0000313" key="4">
    <source>
        <dbReference type="Proteomes" id="UP000305267"/>
    </source>
</evidence>
<keyword evidence="4" id="KW-1185">Reference proteome</keyword>
<evidence type="ECO:0000259" key="2">
    <source>
        <dbReference type="Pfam" id="PF04909"/>
    </source>
</evidence>
<dbReference type="PANTHER" id="PTHR21240:SF30">
    <property type="entry name" value="AMIDOHYDROLASE-RELATED DOMAIN-CONTAINING PROTEIN-RELATED"/>
    <property type="match status" value="1"/>
</dbReference>